<gene>
    <name evidence="2" type="ORF">STPYR_12751</name>
</gene>
<evidence type="ECO:0000256" key="1">
    <source>
        <dbReference type="SAM" id="MobiDB-lite"/>
    </source>
</evidence>
<feature type="region of interest" description="Disordered" evidence="1">
    <location>
        <begin position="128"/>
        <end position="159"/>
    </location>
</feature>
<evidence type="ECO:0000313" key="2">
    <source>
        <dbReference type="EMBL" id="SBV37808.1"/>
    </source>
</evidence>
<dbReference type="AlphaFoldDB" id="A0A1Y5Q669"/>
<proteinExistence type="predicted"/>
<dbReference type="EMBL" id="FLTS01000001">
    <property type="protein sequence ID" value="SBV37808.1"/>
    <property type="molecule type" value="Genomic_DNA"/>
</dbReference>
<reference evidence="2" key="1">
    <citation type="submission" date="2016-03" db="EMBL/GenBank/DDBJ databases">
        <authorList>
            <person name="Ploux O."/>
        </authorList>
    </citation>
    <scope>NUCLEOTIDE SEQUENCE</scope>
    <source>
        <strain evidence="2">UC10</strain>
    </source>
</reference>
<accession>A0A1Y5Q669</accession>
<organism evidence="2">
    <name type="scientific">uncultured Stenotrophomonas sp</name>
    <dbReference type="NCBI Taxonomy" id="165438"/>
    <lineage>
        <taxon>Bacteria</taxon>
        <taxon>Pseudomonadati</taxon>
        <taxon>Pseudomonadota</taxon>
        <taxon>Gammaproteobacteria</taxon>
        <taxon>Lysobacterales</taxon>
        <taxon>Lysobacteraceae</taxon>
        <taxon>Stenotrophomonas</taxon>
        <taxon>environmental samples</taxon>
    </lineage>
</organism>
<protein>
    <submittedName>
        <fullName evidence="2">Uncharacterized protein</fullName>
    </submittedName>
</protein>
<name>A0A1Y5Q669_9GAMM</name>
<sequence length="159" mass="17379">MSAAHLRSRQVSAVKQLLAPEPAGLTRQQLRCLLGKHADHKQLDATLNTMLSRGVIRKFRAPGGMRFALATENLLQPAVRTRVQRLTPAQADSARQRAASLGVAAVIPPSATATGDVETVEQWMRRTGKKPEVLPHNFDAPITTWPGRRPITNPKRNAA</sequence>